<evidence type="ECO:0000256" key="2">
    <source>
        <dbReference type="ARBA" id="ARBA00022448"/>
    </source>
</evidence>
<dbReference type="EMBL" id="VKKY01000001">
    <property type="protein sequence ID" value="KAA3440039.1"/>
    <property type="molecule type" value="Genomic_DNA"/>
</dbReference>
<feature type="transmembrane region" description="Helical" evidence="8">
    <location>
        <begin position="86"/>
        <end position="105"/>
    </location>
</feature>
<dbReference type="InterPro" id="IPR006016">
    <property type="entry name" value="UspA"/>
</dbReference>
<dbReference type="PANTHER" id="PTHR43562:SF4">
    <property type="entry name" value="NA(+)_H(+) ANTIPORTER NHAS5"/>
    <property type="match status" value="1"/>
</dbReference>
<dbReference type="Gene3D" id="3.40.50.620">
    <property type="entry name" value="HUPs"/>
    <property type="match status" value="1"/>
</dbReference>
<evidence type="ECO:0000256" key="4">
    <source>
        <dbReference type="ARBA" id="ARBA00022692"/>
    </source>
</evidence>
<feature type="transmembrane region" description="Helical" evidence="8">
    <location>
        <begin position="111"/>
        <end position="130"/>
    </location>
</feature>
<feature type="transmembrane region" description="Helical" evidence="8">
    <location>
        <begin position="324"/>
        <end position="344"/>
    </location>
</feature>
<dbReference type="GO" id="GO:0015297">
    <property type="term" value="F:antiporter activity"/>
    <property type="evidence" value="ECO:0007669"/>
    <property type="project" value="UniProtKB-KW"/>
</dbReference>
<feature type="transmembrane region" description="Helical" evidence="8">
    <location>
        <begin position="62"/>
        <end position="79"/>
    </location>
</feature>
<keyword evidence="4 8" id="KW-0812">Transmembrane</keyword>
<evidence type="ECO:0000256" key="7">
    <source>
        <dbReference type="ARBA" id="ARBA00023136"/>
    </source>
</evidence>
<feature type="transmembrane region" description="Helical" evidence="8">
    <location>
        <begin position="350"/>
        <end position="372"/>
    </location>
</feature>
<dbReference type="InterPro" id="IPR038770">
    <property type="entry name" value="Na+/solute_symporter_sf"/>
</dbReference>
<name>A0A5B6TKT3_9BACT</name>
<keyword evidence="12" id="KW-1185">Reference proteome</keyword>
<dbReference type="CDD" id="cd00293">
    <property type="entry name" value="USP-like"/>
    <property type="match status" value="1"/>
</dbReference>
<evidence type="ECO:0000256" key="8">
    <source>
        <dbReference type="SAM" id="Phobius"/>
    </source>
</evidence>
<feature type="transmembrane region" description="Helical" evidence="8">
    <location>
        <begin position="202"/>
        <end position="222"/>
    </location>
</feature>
<feature type="transmembrane region" description="Helical" evidence="8">
    <location>
        <begin position="142"/>
        <end position="164"/>
    </location>
</feature>
<organism evidence="11 12">
    <name type="scientific">Rufibacter hautae</name>
    <dbReference type="NCBI Taxonomy" id="2595005"/>
    <lineage>
        <taxon>Bacteria</taxon>
        <taxon>Pseudomonadati</taxon>
        <taxon>Bacteroidota</taxon>
        <taxon>Cytophagia</taxon>
        <taxon>Cytophagales</taxon>
        <taxon>Hymenobacteraceae</taxon>
        <taxon>Rufibacter</taxon>
    </lineage>
</organism>
<dbReference type="GO" id="GO:0016020">
    <property type="term" value="C:membrane"/>
    <property type="evidence" value="ECO:0007669"/>
    <property type="project" value="UniProtKB-SubCell"/>
</dbReference>
<keyword evidence="6" id="KW-0406">Ion transport</keyword>
<gene>
    <name evidence="11" type="ORF">FOA19_05050</name>
</gene>
<evidence type="ECO:0000259" key="10">
    <source>
        <dbReference type="Pfam" id="PF00999"/>
    </source>
</evidence>
<dbReference type="Proteomes" id="UP000324133">
    <property type="component" value="Unassembled WGS sequence"/>
</dbReference>
<reference evidence="11 12" key="1">
    <citation type="submission" date="2019-07" db="EMBL/GenBank/DDBJ databases">
        <title>Rufibacter sp. nov., isolated from lake sediment.</title>
        <authorList>
            <person name="Qu J.-H."/>
        </authorList>
    </citation>
    <scope>NUCLEOTIDE SEQUENCE [LARGE SCALE GENOMIC DNA]</scope>
    <source>
        <strain evidence="11 12">NBS58-1</strain>
    </source>
</reference>
<comment type="caution">
    <text evidence="11">The sequence shown here is derived from an EMBL/GenBank/DDBJ whole genome shotgun (WGS) entry which is preliminary data.</text>
</comment>
<dbReference type="SUPFAM" id="SSF52402">
    <property type="entry name" value="Adenine nucleotide alpha hydrolases-like"/>
    <property type="match status" value="1"/>
</dbReference>
<feature type="domain" description="UspA" evidence="9">
    <location>
        <begin position="494"/>
        <end position="579"/>
    </location>
</feature>
<keyword evidence="5 8" id="KW-1133">Transmembrane helix</keyword>
<evidence type="ECO:0000256" key="6">
    <source>
        <dbReference type="ARBA" id="ARBA00023065"/>
    </source>
</evidence>
<keyword evidence="7 8" id="KW-0472">Membrane</keyword>
<evidence type="ECO:0000256" key="5">
    <source>
        <dbReference type="ARBA" id="ARBA00022989"/>
    </source>
</evidence>
<keyword evidence="3" id="KW-0050">Antiport</keyword>
<dbReference type="InterPro" id="IPR014729">
    <property type="entry name" value="Rossmann-like_a/b/a_fold"/>
</dbReference>
<feature type="transmembrane region" description="Helical" evidence="8">
    <location>
        <begin position="412"/>
        <end position="432"/>
    </location>
</feature>
<feature type="transmembrane region" description="Helical" evidence="8">
    <location>
        <begin position="384"/>
        <end position="406"/>
    </location>
</feature>
<evidence type="ECO:0000313" key="12">
    <source>
        <dbReference type="Proteomes" id="UP000324133"/>
    </source>
</evidence>
<proteinExistence type="predicted"/>
<comment type="subcellular location">
    <subcellularLocation>
        <location evidence="1">Membrane</location>
        <topology evidence="1">Multi-pass membrane protein</topology>
    </subcellularLocation>
</comment>
<feature type="transmembrane region" description="Helical" evidence="8">
    <location>
        <begin position="234"/>
        <end position="252"/>
    </location>
</feature>
<evidence type="ECO:0000256" key="3">
    <source>
        <dbReference type="ARBA" id="ARBA00022449"/>
    </source>
</evidence>
<dbReference type="GO" id="GO:1902600">
    <property type="term" value="P:proton transmembrane transport"/>
    <property type="evidence" value="ECO:0007669"/>
    <property type="project" value="InterPro"/>
</dbReference>
<dbReference type="PANTHER" id="PTHR43562">
    <property type="entry name" value="NAPA-TYPE SODIUM/HYDROGEN ANTIPORTER"/>
    <property type="match status" value="1"/>
</dbReference>
<dbReference type="InterPro" id="IPR006153">
    <property type="entry name" value="Cation/H_exchanger_TM"/>
</dbReference>
<protein>
    <submittedName>
        <fullName evidence="11">Cation:proton antiporter</fullName>
    </submittedName>
</protein>
<sequence length="716" mass="79990">MYGEWCVTGPLPKLVAWYGVRAEREQEHPFRCVVPRCNLFLSYPNMVLLSLSLFKLPLQDPVLVFAVILLVILFSPMLFNKMGIPGILGLILSGVLLGPHGLGVLERDESVVLFSTIGLLYIMFLAGLEMDMDDFRENKNKSIVFGTLTFLIPLILGFLGARFVLGYSPLSAFLLASMFSTHTLVAYPIIGRLGITQHRTMTLILGGTIITDAAVLIILAVVTNLQKPDLSPLFWVQFVAQQALFVFVVLWGIPRISRWFFRALEGEGNAQYLFVLAVVFLSGFMAHLAGAEPIIGAFLAGLALNQLIPRASPLMHRTEFVGNTLFIPFFLISVGMLVDVRVLLEGPEALFVAAVIIVISFAGKWLAAFCTQKIYGFDPDERRLIFGMSSAHAAATIAVVLIGYNLKILDIQALNGTILLILVSCLISSIVAEKAGRKIAIAMADKVPEGTEGDERILIPVENMEHLKRLLDFSLLIKNPIAPEPLLPLVVVSEHHNPEDKIKLHQRDVASVIHEVTEDPEIIRPVYRVDINVGNGIIRAVRELRITEVVMAWNGKLSAREWFWGSILNRVVNHTTVQTIFCKFCDPLNTIQTIVVVVPRNSEREAGFPYWVNTILQLAKGAGARIRILGAKGTLQTLESFVQDQDRYTVNISYELYENWDNFPSLAKEMTQNDLFTVVLGRPHTVSYRPEFNVVPRYLSRYFQDVSYAILYPEQK</sequence>
<dbReference type="AlphaFoldDB" id="A0A5B6TKT3"/>
<keyword evidence="2" id="KW-0813">Transport</keyword>
<feature type="domain" description="Cation/H+ exchanger transmembrane" evidence="10">
    <location>
        <begin position="70"/>
        <end position="430"/>
    </location>
</feature>
<dbReference type="Pfam" id="PF00999">
    <property type="entry name" value="Na_H_Exchanger"/>
    <property type="match status" value="1"/>
</dbReference>
<dbReference type="OrthoDB" id="9793589at2"/>
<dbReference type="Gene3D" id="1.20.1530.20">
    <property type="match status" value="1"/>
</dbReference>
<evidence type="ECO:0000256" key="1">
    <source>
        <dbReference type="ARBA" id="ARBA00004141"/>
    </source>
</evidence>
<dbReference type="Pfam" id="PF00582">
    <property type="entry name" value="Usp"/>
    <property type="match status" value="1"/>
</dbReference>
<evidence type="ECO:0000259" key="9">
    <source>
        <dbReference type="Pfam" id="PF00582"/>
    </source>
</evidence>
<evidence type="ECO:0000313" key="11">
    <source>
        <dbReference type="EMBL" id="KAA3440039.1"/>
    </source>
</evidence>
<feature type="transmembrane region" description="Helical" evidence="8">
    <location>
        <begin position="170"/>
        <end position="190"/>
    </location>
</feature>
<feature type="transmembrane region" description="Helical" evidence="8">
    <location>
        <begin position="272"/>
        <end position="288"/>
    </location>
</feature>
<accession>A0A5B6TKT3</accession>